<dbReference type="GeneID" id="36403382"/>
<organism evidence="1 2">
    <name type="scientific">Plasmopara halstedii</name>
    <name type="common">Downy mildew of sunflower</name>
    <dbReference type="NCBI Taxonomy" id="4781"/>
    <lineage>
        <taxon>Eukaryota</taxon>
        <taxon>Sar</taxon>
        <taxon>Stramenopiles</taxon>
        <taxon>Oomycota</taxon>
        <taxon>Peronosporomycetes</taxon>
        <taxon>Peronosporales</taxon>
        <taxon>Peronosporaceae</taxon>
        <taxon>Plasmopara</taxon>
    </lineage>
</organism>
<reference evidence="2" key="1">
    <citation type="submission" date="2014-09" db="EMBL/GenBank/DDBJ databases">
        <authorList>
            <person name="Sharma Rahul"/>
            <person name="Thines Marco"/>
        </authorList>
    </citation>
    <scope>NUCLEOTIDE SEQUENCE [LARGE SCALE GENOMIC DNA]</scope>
</reference>
<keyword evidence="2" id="KW-1185">Reference proteome</keyword>
<name>A0A0P1ABK1_PLAHL</name>
<dbReference type="RefSeq" id="XP_024574610.1">
    <property type="nucleotide sequence ID" value="XM_024723655.1"/>
</dbReference>
<protein>
    <submittedName>
        <fullName evidence="1">Uncharacterized protein</fullName>
    </submittedName>
</protein>
<evidence type="ECO:0000313" key="1">
    <source>
        <dbReference type="EMBL" id="CEG38241.1"/>
    </source>
</evidence>
<sequence>MPLSVYFHQAVSVALSIGNVSFDLQKAIKKKEMGAKELARHNNSGLNVELPRSVVERLRELSSLSRGDTHDQSWLVAQALYASVPSIESPREFLT</sequence>
<dbReference type="EMBL" id="CCYD01000321">
    <property type="protein sequence ID" value="CEG38241.1"/>
    <property type="molecule type" value="Genomic_DNA"/>
</dbReference>
<evidence type="ECO:0000313" key="2">
    <source>
        <dbReference type="Proteomes" id="UP000054928"/>
    </source>
</evidence>
<dbReference type="AlphaFoldDB" id="A0A0P1ABK1"/>
<proteinExistence type="predicted"/>
<accession>A0A0P1ABK1</accession>
<dbReference type="Proteomes" id="UP000054928">
    <property type="component" value="Unassembled WGS sequence"/>
</dbReference>